<comment type="caution">
    <text evidence="2">The sequence shown here is derived from an EMBL/GenBank/DDBJ whole genome shotgun (WGS) entry which is preliminary data.</text>
</comment>
<feature type="region of interest" description="Disordered" evidence="1">
    <location>
        <begin position="1"/>
        <end position="20"/>
    </location>
</feature>
<organism evidence="2 3">
    <name type="scientific">Streptomyces thermolineatus</name>
    <dbReference type="NCBI Taxonomy" id="44033"/>
    <lineage>
        <taxon>Bacteria</taxon>
        <taxon>Bacillati</taxon>
        <taxon>Actinomycetota</taxon>
        <taxon>Actinomycetes</taxon>
        <taxon>Kitasatosporales</taxon>
        <taxon>Streptomycetaceae</taxon>
        <taxon>Streptomyces</taxon>
    </lineage>
</organism>
<name>A0ABP5Y3Q8_9ACTN</name>
<reference evidence="3" key="1">
    <citation type="journal article" date="2019" name="Int. J. Syst. Evol. Microbiol.">
        <title>The Global Catalogue of Microorganisms (GCM) 10K type strain sequencing project: providing services to taxonomists for standard genome sequencing and annotation.</title>
        <authorList>
            <consortium name="The Broad Institute Genomics Platform"/>
            <consortium name="The Broad Institute Genome Sequencing Center for Infectious Disease"/>
            <person name="Wu L."/>
            <person name="Ma J."/>
        </authorList>
    </citation>
    <scope>NUCLEOTIDE SEQUENCE [LARGE SCALE GENOMIC DNA]</scope>
    <source>
        <strain evidence="3">JCM 6307</strain>
    </source>
</reference>
<keyword evidence="3" id="KW-1185">Reference proteome</keyword>
<evidence type="ECO:0000313" key="3">
    <source>
        <dbReference type="Proteomes" id="UP001501358"/>
    </source>
</evidence>
<dbReference type="EMBL" id="BAAATA010000003">
    <property type="protein sequence ID" value="GAA2474541.1"/>
    <property type="molecule type" value="Genomic_DNA"/>
</dbReference>
<protein>
    <recommendedName>
        <fullName evidence="4">Zorya protein ZorC EH domain-containing protein</fullName>
    </recommendedName>
</protein>
<sequence length="467" mass="52158">MSHKTPDRDPVLQELHASLGQRRRPEDIARLVLHLLDDGRGGEPPLDGRTRRALEKAARGSLPDLWHGYTSMLEDFARPVGAQRQLSRAAELFPSLPELPDSAGDDPEQIEAAIRTAGQEIAKRFGASDFLSDRLNRAQRKEAGLGEMSKRQYNKRFRLLRRMEADLAQLLTEQRKLEVTVIGKSGLASRLPYEEFAADPGTAAFVAYLTARANLRSEFTVSGQQRPYDEVAHALFRRLRDDPARTNWYAVAHVHPTAEVLDRLTDGQRGRLLAFWYRFLLDVAELLETAWKRQPLDRATMIVRRGDDSTSWNQAARAWTKARANWFALLHAMGAEEVIERLCPGKVLLLVAADVAAWHRQTGGGLHPDTGVWADLPLPWQVLRGETGCPRSLVEETCRRHGVDPVAGGWTEPRKGVRPVPFRPTPELVHGVEVGDPLLASVLRSAGFFSGRPPRPAAQELAPDRDA</sequence>
<evidence type="ECO:0000256" key="1">
    <source>
        <dbReference type="SAM" id="MobiDB-lite"/>
    </source>
</evidence>
<proteinExistence type="predicted"/>
<gene>
    <name evidence="2" type="ORF">GCM10010406_08230</name>
</gene>
<evidence type="ECO:0000313" key="2">
    <source>
        <dbReference type="EMBL" id="GAA2474541.1"/>
    </source>
</evidence>
<feature type="compositionally biased region" description="Basic and acidic residues" evidence="1">
    <location>
        <begin position="1"/>
        <end position="11"/>
    </location>
</feature>
<accession>A0ABP5Y3Q8</accession>
<evidence type="ECO:0008006" key="4">
    <source>
        <dbReference type="Google" id="ProtNLM"/>
    </source>
</evidence>
<dbReference type="Proteomes" id="UP001501358">
    <property type="component" value="Unassembled WGS sequence"/>
</dbReference>
<dbReference type="RefSeq" id="WP_344381719.1">
    <property type="nucleotide sequence ID" value="NZ_BAAATA010000003.1"/>
</dbReference>